<organism evidence="1 2">
    <name type="scientific">Aspergillus melleus</name>
    <dbReference type="NCBI Taxonomy" id="138277"/>
    <lineage>
        <taxon>Eukaryota</taxon>
        <taxon>Fungi</taxon>
        <taxon>Dikarya</taxon>
        <taxon>Ascomycota</taxon>
        <taxon>Pezizomycotina</taxon>
        <taxon>Eurotiomycetes</taxon>
        <taxon>Eurotiomycetidae</taxon>
        <taxon>Eurotiales</taxon>
        <taxon>Aspergillaceae</taxon>
        <taxon>Aspergillus</taxon>
        <taxon>Aspergillus subgen. Circumdati</taxon>
    </lineage>
</organism>
<keyword evidence="2" id="KW-1185">Reference proteome</keyword>
<gene>
    <name evidence="1" type="ORF">N8T08_003814</name>
</gene>
<accession>A0ACC3B637</accession>
<reference evidence="1 2" key="1">
    <citation type="journal article" date="2023" name="ACS Omega">
        <title>Identification of the Neoaspergillic Acid Biosynthesis Gene Cluster by Establishing an In Vitro CRISPR-Ribonucleoprotein Genetic System in Aspergillus melleus.</title>
        <authorList>
            <person name="Yuan B."/>
            <person name="Grau M.F."/>
            <person name="Murata R.M."/>
            <person name="Torok T."/>
            <person name="Venkateswaran K."/>
            <person name="Stajich J.E."/>
            <person name="Wang C.C.C."/>
        </authorList>
    </citation>
    <scope>NUCLEOTIDE SEQUENCE [LARGE SCALE GENOMIC DNA]</scope>
    <source>
        <strain evidence="1 2">IMV 1140</strain>
    </source>
</reference>
<name>A0ACC3B637_9EURO</name>
<dbReference type="EMBL" id="JAOPJF010000021">
    <property type="protein sequence ID" value="KAK1145868.1"/>
    <property type="molecule type" value="Genomic_DNA"/>
</dbReference>
<sequence length="333" mass="37410">MATDENLELALQILQEDLEELEGRQKGKQRDGEHTDLELSITTMREDVLALQTSIRDRAMAVSASAAVISDQHIIQSIRRDEAVAEQDRGYAHALQNNQRHTPATSNASGTLVQEDDFDDSISAVMGGLMDQMTLTSQSDNGEGSSRWVSPSQPRMCCISCWEYFDKTNVFTNPCGESLCHECTRQLFLGSIRDEELYPPRCCGRIIPPETALRILDYRELSEFSHRAIEYSAKDRVYCAEPTCSKFIPPAAIGADHGTCPECHRRTHIPCRSLAHPTVDCPLDQPLQDVLALAETENWRRCSNCRTMVELRHGCHHITCRYVSPAPPHLINK</sequence>
<dbReference type="Proteomes" id="UP001177260">
    <property type="component" value="Unassembled WGS sequence"/>
</dbReference>
<evidence type="ECO:0000313" key="1">
    <source>
        <dbReference type="EMBL" id="KAK1145868.1"/>
    </source>
</evidence>
<evidence type="ECO:0000313" key="2">
    <source>
        <dbReference type="Proteomes" id="UP001177260"/>
    </source>
</evidence>
<protein>
    <submittedName>
        <fullName evidence="1">Uncharacterized protein</fullName>
    </submittedName>
</protein>
<comment type="caution">
    <text evidence="1">The sequence shown here is derived from an EMBL/GenBank/DDBJ whole genome shotgun (WGS) entry which is preliminary data.</text>
</comment>
<proteinExistence type="predicted"/>